<evidence type="ECO:0000259" key="7">
    <source>
        <dbReference type="PROSITE" id="PS50021"/>
    </source>
</evidence>
<dbReference type="GeneTree" id="ENSGT00940000161027"/>
<evidence type="ECO:0000256" key="5">
    <source>
        <dbReference type="SAM" id="Coils"/>
    </source>
</evidence>
<evidence type="ECO:0000256" key="1">
    <source>
        <dbReference type="ARBA" id="ARBA00004177"/>
    </source>
</evidence>
<protein>
    <recommendedName>
        <fullName evidence="12">EH domain binding protein 1 like 1</fullName>
    </recommendedName>
</protein>
<feature type="compositionally biased region" description="Basic and acidic residues" evidence="6">
    <location>
        <begin position="543"/>
        <end position="555"/>
    </location>
</feature>
<proteinExistence type="predicted"/>
<dbReference type="Pfam" id="PF10358">
    <property type="entry name" value="NT-C2"/>
    <property type="match status" value="1"/>
</dbReference>
<keyword evidence="2" id="KW-0597">Phosphoprotein</keyword>
<evidence type="ECO:0000256" key="4">
    <source>
        <dbReference type="ARBA" id="ARBA00023054"/>
    </source>
</evidence>
<feature type="compositionally biased region" description="Polar residues" evidence="6">
    <location>
        <begin position="213"/>
        <end position="542"/>
    </location>
</feature>
<evidence type="ECO:0000259" key="9">
    <source>
        <dbReference type="PROSITE" id="PS51848"/>
    </source>
</evidence>
<feature type="domain" description="C2 NT-type" evidence="8">
    <location>
        <begin position="8"/>
        <end position="157"/>
    </location>
</feature>
<dbReference type="Pfam" id="PF00307">
    <property type="entry name" value="CH"/>
    <property type="match status" value="1"/>
</dbReference>
<feature type="region of interest" description="Disordered" evidence="6">
    <location>
        <begin position="591"/>
        <end position="623"/>
    </location>
</feature>
<feature type="region of interest" description="Disordered" evidence="6">
    <location>
        <begin position="179"/>
        <end position="566"/>
    </location>
</feature>
<evidence type="ECO:0000256" key="2">
    <source>
        <dbReference type="ARBA" id="ARBA00022553"/>
    </source>
</evidence>
<dbReference type="SMART" id="SM00033">
    <property type="entry name" value="CH"/>
    <property type="match status" value="1"/>
</dbReference>
<dbReference type="Proteomes" id="UP000694402">
    <property type="component" value="Unassembled WGS sequence"/>
</dbReference>
<accession>A0A8C8D4L5</accession>
<evidence type="ECO:0000313" key="11">
    <source>
        <dbReference type="Proteomes" id="UP000694402"/>
    </source>
</evidence>
<dbReference type="SMART" id="SM01203">
    <property type="entry name" value="DUF3585"/>
    <property type="match status" value="1"/>
</dbReference>
<dbReference type="GO" id="GO:0005768">
    <property type="term" value="C:endosome"/>
    <property type="evidence" value="ECO:0007669"/>
    <property type="project" value="UniProtKB-SubCell"/>
</dbReference>
<reference evidence="10" key="2">
    <citation type="submission" date="2025-09" db="UniProtKB">
        <authorList>
            <consortium name="Ensembl"/>
        </authorList>
    </citation>
    <scope>IDENTIFICATION</scope>
</reference>
<feature type="compositionally biased region" description="Gly residues" evidence="6">
    <location>
        <begin position="941"/>
        <end position="951"/>
    </location>
</feature>
<dbReference type="FunFam" id="1.10.418.10:FF:000023">
    <property type="entry name" value="EH domain-binding protein 1 isoform X1"/>
    <property type="match status" value="1"/>
</dbReference>
<dbReference type="PANTHER" id="PTHR23167">
    <property type="entry name" value="CALPONIN HOMOLOGY DOMAIN-CONTAINING PROTEIN DDB_G0272472-RELATED"/>
    <property type="match status" value="1"/>
</dbReference>
<dbReference type="PROSITE" id="PS51848">
    <property type="entry name" value="BMERB"/>
    <property type="match status" value="1"/>
</dbReference>
<feature type="coiled-coil region" evidence="5">
    <location>
        <begin position="1116"/>
        <end position="1143"/>
    </location>
</feature>
<keyword evidence="3" id="KW-0967">Endosome</keyword>
<dbReference type="InterPro" id="IPR050540">
    <property type="entry name" value="F-actin_Monoox_Mical"/>
</dbReference>
<sequence length="1211" mass="133009">MTSVWKRLQRVGKKASKFQFVASYQELVLECTKKWQPDKVRVVWTRRNRRMCSKLHGWQPGIKNPYRGMVVWPVPENVDISLTLFRDPHSDVFEDKDWTFVIESETKGQRKVLAAVDVNMKKFASATPTQQDLTLKLKPLSVKVLEATLKLSLSCVFLREGKATDEDMQSLASLMSVKPTDIGNLDDFNESDEEEDRRSSAGASISKAASSATPEPTAQSSATPEPTAQSSASPEPTAQSSATPEPTTQSSATPEPTTQSSATPEPTAQYYSTPEPTTQSSATPEPTTQSSATPEPTTQSSATPEPPTQSSATPEPTTQSSATPEPTAQYSSTPEPTTQSSATPESTTQSSATPEPTAQYSSTPEPTAQYSSTPEPTAQSSATPEPTAQYSSTPEPTAQYSSTPEPTTQSSATPEPTTQSSPIPEPTTQSSATPEPTTQSSATPEPTTQSSATPEPTAQYSATPEPTAQSSATPEPTAQSSATPEPTTQSSVTPEPTTQSSATPEPTTQSSATPEPTAQYSATPEATAQSSATPEPTTQSSESLRKQMIEEENGKDSVPSISTTPLLDRPAKAFDSFTMEHTLLLDTPVSVEGDISPAGESDVKKKEGPCDMKHPPSREAVTEAERPLLATLEEETKEKGTEGVGMSTLEPTKNTLQTGRNLFPFLWSSRKLPQRLPLPLRTRTKPMGRMCSSSARRYIYLFFTSEYKQLIIFKTQLNIEYVNENVTYNRSLSLCSSLSLFSPSHPAQMPGPLPSPGLVSSSRSLLEWCQVATQGYKGVKVTNFNTSWRNGLAFCSILHHFYPDKIAFEALEPNDIKLNNKKAFDGFAALGISRLLEPSDMVLLSVPDRLIIMTYLSQIRTHFTGQELSVLQIEHNSSQSSYAVTEPSEGSDVDAAARFCARKLQEGSISLEDSATEQAPNGSIVPPPRTKRVTKVEEKGSGAGDLDGGTGETQTPVPPPRSHTSAAKSGFGHVRDADLVKKRRLRLKSESMDEGDVVDQHGYLFSFIPVSPSNLLTVFSLSSMFICVSVLACPFWQCVSLYLHGPRLQDTSQYVLSELQALETEQKHIDNRAGIVERRLRRLMESSSDRDEEEKLIQEWFTLVNKKNALIRRQDHLELLQEEEDLEKRFELLNRELRAMMANEEWQKTKAQQHREELLLQELVSLVNQRDELVRDLDAKERGAVEEDERLERGLELRRRNFSNKDKCVLQ</sequence>
<evidence type="ECO:0000256" key="3">
    <source>
        <dbReference type="ARBA" id="ARBA00022753"/>
    </source>
</evidence>
<feature type="domain" description="BMERB" evidence="9">
    <location>
        <begin position="1042"/>
        <end position="1193"/>
    </location>
</feature>
<dbReference type="Ensembl" id="ENSOTST00005023468.2">
    <property type="protein sequence ID" value="ENSOTSP00005021625.2"/>
    <property type="gene ID" value="ENSOTSG00005007654.2"/>
</dbReference>
<evidence type="ECO:0000313" key="10">
    <source>
        <dbReference type="Ensembl" id="ENSOTSP00005021625.2"/>
    </source>
</evidence>
<dbReference type="InterPro" id="IPR022735">
    <property type="entry name" value="bMERB_dom"/>
</dbReference>
<dbReference type="PROSITE" id="PS50021">
    <property type="entry name" value="CH"/>
    <property type="match status" value="1"/>
</dbReference>
<dbReference type="InterPro" id="IPR001715">
    <property type="entry name" value="CH_dom"/>
</dbReference>
<dbReference type="Gene3D" id="1.10.418.10">
    <property type="entry name" value="Calponin-like domain"/>
    <property type="match status" value="1"/>
</dbReference>
<dbReference type="Pfam" id="PF12130">
    <property type="entry name" value="bMERB_dom"/>
    <property type="match status" value="1"/>
</dbReference>
<evidence type="ECO:0000259" key="8">
    <source>
        <dbReference type="PROSITE" id="PS51840"/>
    </source>
</evidence>
<name>A0A8C8D4L5_ONCTS</name>
<evidence type="ECO:0008006" key="12">
    <source>
        <dbReference type="Google" id="ProtNLM"/>
    </source>
</evidence>
<feature type="region of interest" description="Disordered" evidence="6">
    <location>
        <begin position="910"/>
        <end position="969"/>
    </location>
</feature>
<feature type="compositionally biased region" description="Low complexity" evidence="6">
    <location>
        <begin position="200"/>
        <end position="212"/>
    </location>
</feature>
<feature type="compositionally biased region" description="Basic and acidic residues" evidence="6">
    <location>
        <begin position="601"/>
        <end position="623"/>
    </location>
</feature>
<keyword evidence="11" id="KW-1185">Reference proteome</keyword>
<comment type="subcellular location">
    <subcellularLocation>
        <location evidence="1">Endosome</location>
    </subcellularLocation>
</comment>
<organism evidence="10 11">
    <name type="scientific">Oncorhynchus tshawytscha</name>
    <name type="common">Chinook salmon</name>
    <name type="synonym">Salmo tshawytscha</name>
    <dbReference type="NCBI Taxonomy" id="74940"/>
    <lineage>
        <taxon>Eukaryota</taxon>
        <taxon>Metazoa</taxon>
        <taxon>Chordata</taxon>
        <taxon>Craniata</taxon>
        <taxon>Vertebrata</taxon>
        <taxon>Euteleostomi</taxon>
        <taxon>Actinopterygii</taxon>
        <taxon>Neopterygii</taxon>
        <taxon>Teleostei</taxon>
        <taxon>Protacanthopterygii</taxon>
        <taxon>Salmoniformes</taxon>
        <taxon>Salmonidae</taxon>
        <taxon>Salmoninae</taxon>
        <taxon>Oncorhynchus</taxon>
    </lineage>
</organism>
<dbReference type="InterPro" id="IPR036872">
    <property type="entry name" value="CH_dom_sf"/>
</dbReference>
<dbReference type="SUPFAM" id="SSF47576">
    <property type="entry name" value="Calponin-homology domain, CH-domain"/>
    <property type="match status" value="1"/>
</dbReference>
<feature type="compositionally biased region" description="Polar residues" evidence="6">
    <location>
        <begin position="910"/>
        <end position="921"/>
    </location>
</feature>
<feature type="domain" description="Calponin-homology (CH)" evidence="7">
    <location>
        <begin position="759"/>
        <end position="864"/>
    </location>
</feature>
<dbReference type="PROSITE" id="PS51840">
    <property type="entry name" value="C2_NT"/>
    <property type="match status" value="1"/>
</dbReference>
<evidence type="ECO:0000256" key="6">
    <source>
        <dbReference type="SAM" id="MobiDB-lite"/>
    </source>
</evidence>
<gene>
    <name evidence="10" type="primary">EHBP1L1</name>
</gene>
<keyword evidence="4 5" id="KW-0175">Coiled coil</keyword>
<dbReference type="PANTHER" id="PTHR23167:SF42">
    <property type="entry name" value="EH DOMAIN-BINDING PROTEIN 1-LIKE PROTEIN 1"/>
    <property type="match status" value="1"/>
</dbReference>
<dbReference type="InterPro" id="IPR019448">
    <property type="entry name" value="NT-C2"/>
</dbReference>
<reference evidence="10" key="1">
    <citation type="submission" date="2025-08" db="UniProtKB">
        <authorList>
            <consortium name="Ensembl"/>
        </authorList>
    </citation>
    <scope>IDENTIFICATION</scope>
</reference>
<dbReference type="AlphaFoldDB" id="A0A8C8D4L5"/>